<keyword evidence="1" id="KW-0812">Transmembrane</keyword>
<feature type="transmembrane region" description="Helical" evidence="1">
    <location>
        <begin position="400"/>
        <end position="417"/>
    </location>
</feature>
<dbReference type="GO" id="GO:0005886">
    <property type="term" value="C:plasma membrane"/>
    <property type="evidence" value="ECO:0007669"/>
    <property type="project" value="TreeGrafter"/>
</dbReference>
<feature type="transmembrane region" description="Helical" evidence="1">
    <location>
        <begin position="20"/>
        <end position="41"/>
    </location>
</feature>
<organism evidence="2 3">
    <name type="scientific">Pedobacter frigoris</name>
    <dbReference type="NCBI Taxonomy" id="2571272"/>
    <lineage>
        <taxon>Bacteria</taxon>
        <taxon>Pseudomonadati</taxon>
        <taxon>Bacteroidota</taxon>
        <taxon>Sphingobacteriia</taxon>
        <taxon>Sphingobacteriales</taxon>
        <taxon>Sphingobacteriaceae</taxon>
        <taxon>Pedobacter</taxon>
    </lineage>
</organism>
<keyword evidence="1" id="KW-0472">Membrane</keyword>
<dbReference type="PIRSF" id="PIRSF004548">
    <property type="entry name" value="CreD"/>
    <property type="match status" value="1"/>
</dbReference>
<feature type="transmembrane region" description="Helical" evidence="1">
    <location>
        <begin position="423"/>
        <end position="443"/>
    </location>
</feature>
<feature type="transmembrane region" description="Helical" evidence="1">
    <location>
        <begin position="319"/>
        <end position="337"/>
    </location>
</feature>
<dbReference type="Proteomes" id="UP000307244">
    <property type="component" value="Unassembled WGS sequence"/>
</dbReference>
<dbReference type="NCBIfam" id="NF008712">
    <property type="entry name" value="PRK11715.1-1"/>
    <property type="match status" value="1"/>
</dbReference>
<evidence type="ECO:0000256" key="1">
    <source>
        <dbReference type="SAM" id="Phobius"/>
    </source>
</evidence>
<protein>
    <submittedName>
        <fullName evidence="2">Cell envelope integrity protein CreD</fullName>
    </submittedName>
</protein>
<keyword evidence="1" id="KW-1133">Transmembrane helix</keyword>
<dbReference type="RefSeq" id="WP_136835566.1">
    <property type="nucleotide sequence ID" value="NZ_SWBQ01000002.1"/>
</dbReference>
<keyword evidence="3" id="KW-1185">Reference proteome</keyword>
<evidence type="ECO:0000313" key="2">
    <source>
        <dbReference type="EMBL" id="TKC07312.1"/>
    </source>
</evidence>
<proteinExistence type="predicted"/>
<evidence type="ECO:0000313" key="3">
    <source>
        <dbReference type="Proteomes" id="UP000307244"/>
    </source>
</evidence>
<dbReference type="OrthoDB" id="9791851at2"/>
<dbReference type="AlphaFoldDB" id="A0A4U1CKG4"/>
<dbReference type="PANTHER" id="PTHR30092:SF0">
    <property type="entry name" value="INNER MEMBRANE PROTEIN CRED"/>
    <property type="match status" value="1"/>
</dbReference>
<dbReference type="InterPro" id="IPR010364">
    <property type="entry name" value="Uncharacterised_IM_CreD"/>
</dbReference>
<dbReference type="Pfam" id="PF06123">
    <property type="entry name" value="CreD"/>
    <property type="match status" value="1"/>
</dbReference>
<feature type="transmembrane region" description="Helical" evidence="1">
    <location>
        <begin position="371"/>
        <end position="393"/>
    </location>
</feature>
<sequence length="455" mass="50772">MDSLQIPQQKSFLSQLQDSVAAKLFLIGVLTLLLLIPSSWIQSLISEREQRQEEAINEISEKWAGSQLIESPVMQLPYKTSLKVTDAAGKVTFKEVISTIYILPENLNIQSQINPQELKRGIFTAVVYNARIKIKGGFSQLELKKSGINPDMIDWSKVKITAGISDFKGLKSNPVIRLGDSLYTAEPDFSKENLFSNSLAIQTNLTSTKNTSLDFNIDMELAGSGELNFLHLGKNTTVNVAGKWDNPSFTGSYLPEKRNTESKDFTGAWKMSNFSRPFPQQWEASNNALTNQNKEKATFGIKFLLPVDHYQKATRSAKYAILIILLSFISLFFIELLNKVRVNLLQYVLIGAAMIIYYSLLLSFTERVGFAVAYLVASVSTIVLISTFIGAFLSNRKAAAVFAVILSIFYIFIYVIIQLQDLALLFGSIGLFITVACLMYFSVKINHNKPQSANA</sequence>
<dbReference type="EMBL" id="SWBQ01000002">
    <property type="protein sequence ID" value="TKC07312.1"/>
    <property type="molecule type" value="Genomic_DNA"/>
</dbReference>
<gene>
    <name evidence="2" type="primary">creD</name>
    <name evidence="2" type="ORF">FA047_08635</name>
</gene>
<name>A0A4U1CKG4_9SPHI</name>
<feature type="transmembrane region" description="Helical" evidence="1">
    <location>
        <begin position="344"/>
        <end position="365"/>
    </location>
</feature>
<dbReference type="PANTHER" id="PTHR30092">
    <property type="entry name" value="INNER MEMBRANE PROTEIN CRED"/>
    <property type="match status" value="1"/>
</dbReference>
<reference evidence="2 3" key="1">
    <citation type="submission" date="2019-04" db="EMBL/GenBank/DDBJ databases">
        <title>Pedobacter sp. RP-3-15 sp. nov., isolated from Arctic soil.</title>
        <authorList>
            <person name="Dahal R.H."/>
            <person name="Kim D.-U."/>
        </authorList>
    </citation>
    <scope>NUCLEOTIDE SEQUENCE [LARGE SCALE GENOMIC DNA]</scope>
    <source>
        <strain evidence="2 3">RP-3-15</strain>
    </source>
</reference>
<accession>A0A4U1CKG4</accession>
<comment type="caution">
    <text evidence="2">The sequence shown here is derived from an EMBL/GenBank/DDBJ whole genome shotgun (WGS) entry which is preliminary data.</text>
</comment>